<dbReference type="EMBL" id="MU827313">
    <property type="protein sequence ID" value="KAJ7359054.1"/>
    <property type="molecule type" value="Genomic_DNA"/>
</dbReference>
<keyword evidence="3" id="KW-1185">Reference proteome</keyword>
<protein>
    <submittedName>
        <fullName evidence="2">Uncharacterized protein</fullName>
    </submittedName>
</protein>
<evidence type="ECO:0000313" key="2">
    <source>
        <dbReference type="EMBL" id="KAJ7359054.1"/>
    </source>
</evidence>
<evidence type="ECO:0000313" key="3">
    <source>
        <dbReference type="Proteomes" id="UP001163046"/>
    </source>
</evidence>
<sequence length="129" mass="14612">MVQTTFFAYQNFVEEVKNLLARKKKLFLEWNSPLQLQHSSTSTQPICNVNGSTGLTCSKYMHLPPNSQRRTTLSNERLYCTALALQSKEHSAPCPANTKSLMKPSTPTSPKKKRGFSTPQVPLKRIEDR</sequence>
<dbReference type="AlphaFoldDB" id="A0A9X0CLL7"/>
<feature type="region of interest" description="Disordered" evidence="1">
    <location>
        <begin position="88"/>
        <end position="129"/>
    </location>
</feature>
<accession>A0A9X0CLL7</accession>
<organism evidence="2 3">
    <name type="scientific">Desmophyllum pertusum</name>
    <dbReference type="NCBI Taxonomy" id="174260"/>
    <lineage>
        <taxon>Eukaryota</taxon>
        <taxon>Metazoa</taxon>
        <taxon>Cnidaria</taxon>
        <taxon>Anthozoa</taxon>
        <taxon>Hexacorallia</taxon>
        <taxon>Scleractinia</taxon>
        <taxon>Caryophylliina</taxon>
        <taxon>Caryophylliidae</taxon>
        <taxon>Desmophyllum</taxon>
    </lineage>
</organism>
<evidence type="ECO:0000256" key="1">
    <source>
        <dbReference type="SAM" id="MobiDB-lite"/>
    </source>
</evidence>
<comment type="caution">
    <text evidence="2">The sequence shown here is derived from an EMBL/GenBank/DDBJ whole genome shotgun (WGS) entry which is preliminary data.</text>
</comment>
<name>A0A9X0CLL7_9CNID</name>
<feature type="compositionally biased region" description="Low complexity" evidence="1">
    <location>
        <begin position="98"/>
        <end position="109"/>
    </location>
</feature>
<gene>
    <name evidence="2" type="ORF">OS493_019961</name>
</gene>
<reference evidence="2" key="1">
    <citation type="submission" date="2023-01" db="EMBL/GenBank/DDBJ databases">
        <title>Genome assembly of the deep-sea coral Lophelia pertusa.</title>
        <authorList>
            <person name="Herrera S."/>
            <person name="Cordes E."/>
        </authorList>
    </citation>
    <scope>NUCLEOTIDE SEQUENCE</scope>
    <source>
        <strain evidence="2">USNM1676648</strain>
        <tissue evidence="2">Polyp</tissue>
    </source>
</reference>
<proteinExistence type="predicted"/>
<dbReference type="Proteomes" id="UP001163046">
    <property type="component" value="Unassembled WGS sequence"/>
</dbReference>